<reference evidence="1 2" key="1">
    <citation type="submission" date="2019-05" db="EMBL/GenBank/DDBJ databases">
        <title>Another draft genome of Portunus trituberculatus and its Hox gene families provides insights of decapod evolution.</title>
        <authorList>
            <person name="Jeong J.-H."/>
            <person name="Song I."/>
            <person name="Kim S."/>
            <person name="Choi T."/>
            <person name="Kim D."/>
            <person name="Ryu S."/>
            <person name="Kim W."/>
        </authorList>
    </citation>
    <scope>NUCLEOTIDE SEQUENCE [LARGE SCALE GENOMIC DNA]</scope>
    <source>
        <tissue evidence="1">Muscle</tissue>
    </source>
</reference>
<comment type="caution">
    <text evidence="1">The sequence shown here is derived from an EMBL/GenBank/DDBJ whole genome shotgun (WGS) entry which is preliminary data.</text>
</comment>
<dbReference type="Proteomes" id="UP000324222">
    <property type="component" value="Unassembled WGS sequence"/>
</dbReference>
<evidence type="ECO:0000313" key="2">
    <source>
        <dbReference type="Proteomes" id="UP000324222"/>
    </source>
</evidence>
<dbReference type="EMBL" id="VSRR010007018">
    <property type="protein sequence ID" value="MPC46045.1"/>
    <property type="molecule type" value="Genomic_DNA"/>
</dbReference>
<dbReference type="AlphaFoldDB" id="A0A5B7FKU8"/>
<proteinExistence type="predicted"/>
<protein>
    <submittedName>
        <fullName evidence="1">Uncharacterized protein</fullName>
    </submittedName>
</protein>
<organism evidence="1 2">
    <name type="scientific">Portunus trituberculatus</name>
    <name type="common">Swimming crab</name>
    <name type="synonym">Neptunus trituberculatus</name>
    <dbReference type="NCBI Taxonomy" id="210409"/>
    <lineage>
        <taxon>Eukaryota</taxon>
        <taxon>Metazoa</taxon>
        <taxon>Ecdysozoa</taxon>
        <taxon>Arthropoda</taxon>
        <taxon>Crustacea</taxon>
        <taxon>Multicrustacea</taxon>
        <taxon>Malacostraca</taxon>
        <taxon>Eumalacostraca</taxon>
        <taxon>Eucarida</taxon>
        <taxon>Decapoda</taxon>
        <taxon>Pleocyemata</taxon>
        <taxon>Brachyura</taxon>
        <taxon>Eubrachyura</taxon>
        <taxon>Portunoidea</taxon>
        <taxon>Portunidae</taxon>
        <taxon>Portuninae</taxon>
        <taxon>Portunus</taxon>
    </lineage>
</organism>
<gene>
    <name evidence="1" type="ORF">E2C01_039754</name>
</gene>
<accession>A0A5B7FKU8</accession>
<name>A0A5B7FKU8_PORTR</name>
<evidence type="ECO:0000313" key="1">
    <source>
        <dbReference type="EMBL" id="MPC46045.1"/>
    </source>
</evidence>
<keyword evidence="2" id="KW-1185">Reference proteome</keyword>
<sequence length="78" mass="8624">MLQQQQQQPGRSVERPRFAGFASHHQAAVCWEILQQHFPPSLCGPPPLNPDHLPGRDIWGCRLDQCVSRPSAEAAGQG</sequence>